<feature type="binding site" description="axial binding residue" evidence="6">
    <location>
        <position position="92"/>
    </location>
    <ligand>
        <name>heme c</name>
        <dbReference type="ChEBI" id="CHEBI:61717"/>
        <label>1</label>
    </ligand>
    <ligandPart>
        <name>Fe</name>
        <dbReference type="ChEBI" id="CHEBI:18248"/>
    </ligandPart>
</feature>
<evidence type="ECO:0000256" key="1">
    <source>
        <dbReference type="ARBA" id="ARBA00022448"/>
    </source>
</evidence>
<evidence type="ECO:0000259" key="8">
    <source>
        <dbReference type="Pfam" id="PF02085"/>
    </source>
</evidence>
<feature type="binding site" description="axial binding residue" evidence="6">
    <location>
        <position position="89"/>
    </location>
    <ligand>
        <name>heme c</name>
        <dbReference type="ChEBI" id="CHEBI:61717"/>
        <label>1</label>
    </ligand>
    <ligandPart>
        <name>Fe</name>
        <dbReference type="ChEBI" id="CHEBI:18248"/>
    </ligandPart>
</feature>
<feature type="binding site" description="axial binding residue" evidence="6">
    <location>
        <position position="59"/>
    </location>
    <ligand>
        <name>heme c</name>
        <dbReference type="ChEBI" id="CHEBI:61717"/>
        <label>1</label>
    </ligand>
    <ligandPart>
        <name>Fe</name>
        <dbReference type="ChEBI" id="CHEBI:18248"/>
    </ligandPart>
</feature>
<feature type="binding site" description="axial binding residue" evidence="6">
    <location>
        <position position="93"/>
    </location>
    <ligand>
        <name>heme c</name>
        <dbReference type="ChEBI" id="CHEBI:61717"/>
        <label>1</label>
    </ligand>
    <ligandPart>
        <name>Fe</name>
        <dbReference type="ChEBI" id="CHEBI:18248"/>
    </ligandPart>
</feature>
<dbReference type="OrthoDB" id="5421852at2"/>
<feature type="domain" description="Class III cytochrome C" evidence="8">
    <location>
        <begin position="37"/>
        <end position="112"/>
    </location>
</feature>
<organism evidence="9 10">
    <name type="scientific">Desulfocicer vacuolatum DSM 3385</name>
    <dbReference type="NCBI Taxonomy" id="1121400"/>
    <lineage>
        <taxon>Bacteria</taxon>
        <taxon>Pseudomonadati</taxon>
        <taxon>Thermodesulfobacteriota</taxon>
        <taxon>Desulfobacteria</taxon>
        <taxon>Desulfobacterales</taxon>
        <taxon>Desulfobacteraceae</taxon>
        <taxon>Desulfocicer</taxon>
    </lineage>
</organism>
<evidence type="ECO:0000313" key="9">
    <source>
        <dbReference type="EMBL" id="SMC96592.1"/>
    </source>
</evidence>
<feature type="binding site" description="axial binding residue" evidence="6">
    <location>
        <position position="56"/>
    </location>
    <ligand>
        <name>heme c</name>
        <dbReference type="ChEBI" id="CHEBI:61717"/>
        <label>1</label>
    </ligand>
    <ligandPart>
        <name>Fe</name>
        <dbReference type="ChEBI" id="CHEBI:18248"/>
    </ligandPart>
</feature>
<keyword evidence="1" id="KW-0813">Transport</keyword>
<dbReference type="GO" id="GO:0009055">
    <property type="term" value="F:electron transfer activity"/>
    <property type="evidence" value="ECO:0007669"/>
    <property type="project" value="InterPro"/>
</dbReference>
<sequence>MKAIKLAIVVTGLMIFSAVATLAMVNHGAEQFAIDGGSKGEVPFPHKIHQEILGDCNACHDVFPMELGVIKTMKAEKKLKRKQVMNKTCIKCHRALKSKGESYGPISCNDCHKKK</sequence>
<evidence type="ECO:0000256" key="4">
    <source>
        <dbReference type="ARBA" id="ARBA00022982"/>
    </source>
</evidence>
<comment type="cofactor">
    <cofactor evidence="6">
        <name>heme c</name>
        <dbReference type="ChEBI" id="CHEBI:61717"/>
    </cofactor>
    <text evidence="6">Binds 4 heme c groups covalently per monomer.</text>
</comment>
<evidence type="ECO:0000256" key="6">
    <source>
        <dbReference type="PIRSR" id="PIRSR602322-1"/>
    </source>
</evidence>
<keyword evidence="10" id="KW-1185">Reference proteome</keyword>
<keyword evidence="3 6" id="KW-0479">Metal-binding</keyword>
<dbReference type="InterPro" id="IPR036280">
    <property type="entry name" value="Multihaem_cyt_sf"/>
</dbReference>
<feature type="binding site" description="axial binding residue" evidence="6">
    <location>
        <position position="108"/>
    </location>
    <ligand>
        <name>heme c</name>
        <dbReference type="ChEBI" id="CHEBI:61717"/>
        <label>1</label>
    </ligand>
    <ligandPart>
        <name>Fe</name>
        <dbReference type="ChEBI" id="CHEBI:18248"/>
    </ligandPart>
</feature>
<dbReference type="STRING" id="1121400.SAMN02746065_117102"/>
<feature type="binding site" description="axial binding residue" evidence="6">
    <location>
        <position position="46"/>
    </location>
    <ligand>
        <name>heme c</name>
        <dbReference type="ChEBI" id="CHEBI:61717"/>
        <label>1</label>
    </ligand>
    <ligandPart>
        <name>Fe</name>
        <dbReference type="ChEBI" id="CHEBI:18248"/>
    </ligandPart>
</feature>
<dbReference type="PRINTS" id="PR00609">
    <property type="entry name" value="CYTOCHROMEC3"/>
</dbReference>
<evidence type="ECO:0000256" key="7">
    <source>
        <dbReference type="SAM" id="SignalP"/>
    </source>
</evidence>
<dbReference type="SUPFAM" id="SSF48695">
    <property type="entry name" value="Multiheme cytochromes"/>
    <property type="match status" value="1"/>
</dbReference>
<evidence type="ECO:0000256" key="5">
    <source>
        <dbReference type="ARBA" id="ARBA00023004"/>
    </source>
</evidence>
<evidence type="ECO:0000256" key="2">
    <source>
        <dbReference type="ARBA" id="ARBA00022617"/>
    </source>
</evidence>
<feature type="binding site" description="axial binding residue" evidence="6">
    <location>
        <position position="49"/>
    </location>
    <ligand>
        <name>heme c</name>
        <dbReference type="ChEBI" id="CHEBI:61717"/>
        <label>1</label>
    </ligand>
    <ligandPart>
        <name>Fe</name>
        <dbReference type="ChEBI" id="CHEBI:18248"/>
    </ligandPart>
</feature>
<feature type="binding site" description="axial binding residue" evidence="6">
    <location>
        <position position="112"/>
    </location>
    <ligand>
        <name>heme c</name>
        <dbReference type="ChEBI" id="CHEBI:61717"/>
        <label>1</label>
    </ligand>
    <ligandPart>
        <name>Fe</name>
        <dbReference type="ChEBI" id="CHEBI:18248"/>
    </ligandPart>
</feature>
<keyword evidence="7" id="KW-0732">Signal</keyword>
<dbReference type="RefSeq" id="WP_139795847.1">
    <property type="nucleotide sequence ID" value="NZ_FWXY01000017.1"/>
</dbReference>
<evidence type="ECO:0000256" key="3">
    <source>
        <dbReference type="ARBA" id="ARBA00022723"/>
    </source>
</evidence>
<feature type="binding site" description="axial binding residue" evidence="6">
    <location>
        <position position="60"/>
    </location>
    <ligand>
        <name>heme c</name>
        <dbReference type="ChEBI" id="CHEBI:61717"/>
        <label>1</label>
    </ligand>
    <ligandPart>
        <name>Fe</name>
        <dbReference type="ChEBI" id="CHEBI:18248"/>
    </ligandPart>
</feature>
<feature type="signal peptide" evidence="7">
    <location>
        <begin position="1"/>
        <end position="20"/>
    </location>
</feature>
<dbReference type="CDD" id="cd08168">
    <property type="entry name" value="Cytochrom_C3"/>
    <property type="match status" value="1"/>
</dbReference>
<dbReference type="Proteomes" id="UP000192418">
    <property type="component" value="Unassembled WGS sequence"/>
</dbReference>
<accession>A0A1W2DHL8</accession>
<dbReference type="Gene3D" id="3.90.10.10">
    <property type="entry name" value="Cytochrome C3"/>
    <property type="match status" value="1"/>
</dbReference>
<feature type="binding site" description="axial binding residue" evidence="6">
    <location>
        <position position="111"/>
    </location>
    <ligand>
        <name>heme c</name>
        <dbReference type="ChEBI" id="CHEBI:61717"/>
        <label>1</label>
    </ligand>
    <ligandPart>
        <name>Fe</name>
        <dbReference type="ChEBI" id="CHEBI:18248"/>
    </ligandPart>
</feature>
<dbReference type="EMBL" id="FWXY01000017">
    <property type="protein sequence ID" value="SMC96592.1"/>
    <property type="molecule type" value="Genomic_DNA"/>
</dbReference>
<keyword evidence="4" id="KW-0249">Electron transport</keyword>
<dbReference type="GO" id="GO:0020037">
    <property type="term" value="F:heme binding"/>
    <property type="evidence" value="ECO:0007669"/>
    <property type="project" value="InterPro"/>
</dbReference>
<keyword evidence="5 6" id="KW-0408">Iron</keyword>
<reference evidence="9 10" key="1">
    <citation type="submission" date="2017-04" db="EMBL/GenBank/DDBJ databases">
        <authorList>
            <person name="Afonso C.L."/>
            <person name="Miller P.J."/>
            <person name="Scott M.A."/>
            <person name="Spackman E."/>
            <person name="Goraichik I."/>
            <person name="Dimitrov K.M."/>
            <person name="Suarez D.L."/>
            <person name="Swayne D.E."/>
        </authorList>
    </citation>
    <scope>NUCLEOTIDE SEQUENCE [LARGE SCALE GENOMIC DNA]</scope>
    <source>
        <strain evidence="9 10">DSM 3385</strain>
    </source>
</reference>
<dbReference type="GO" id="GO:0046872">
    <property type="term" value="F:metal ion binding"/>
    <property type="evidence" value="ECO:0007669"/>
    <property type="project" value="UniProtKB-KW"/>
</dbReference>
<keyword evidence="2 6" id="KW-0349">Heme</keyword>
<dbReference type="InterPro" id="IPR002322">
    <property type="entry name" value="Cyt_c_III"/>
</dbReference>
<name>A0A1W2DHL8_9BACT</name>
<dbReference type="InterPro" id="IPR020942">
    <property type="entry name" value="Cyt_c_III_dom"/>
</dbReference>
<protein>
    <submittedName>
        <fullName evidence="9">Cytochrome c7</fullName>
    </submittedName>
</protein>
<dbReference type="Pfam" id="PF02085">
    <property type="entry name" value="Cytochrom_CIII"/>
    <property type="match status" value="1"/>
</dbReference>
<proteinExistence type="predicted"/>
<evidence type="ECO:0000313" key="10">
    <source>
        <dbReference type="Proteomes" id="UP000192418"/>
    </source>
</evidence>
<gene>
    <name evidence="9" type="ORF">SAMN02746065_117102</name>
</gene>
<dbReference type="AlphaFoldDB" id="A0A1W2DHL8"/>
<feature type="chain" id="PRO_5012190485" evidence="7">
    <location>
        <begin position="21"/>
        <end position="115"/>
    </location>
</feature>